<organism evidence="1 2">
    <name type="scientific">Diphasiastrum complanatum</name>
    <name type="common">Issler's clubmoss</name>
    <name type="synonym">Lycopodium complanatum</name>
    <dbReference type="NCBI Taxonomy" id="34168"/>
    <lineage>
        <taxon>Eukaryota</taxon>
        <taxon>Viridiplantae</taxon>
        <taxon>Streptophyta</taxon>
        <taxon>Embryophyta</taxon>
        <taxon>Tracheophyta</taxon>
        <taxon>Lycopodiopsida</taxon>
        <taxon>Lycopodiales</taxon>
        <taxon>Lycopodiaceae</taxon>
        <taxon>Lycopodioideae</taxon>
        <taxon>Diphasiastrum</taxon>
    </lineage>
</organism>
<name>A0ACC2AR42_DIPCM</name>
<accession>A0ACC2AR42</accession>
<protein>
    <submittedName>
        <fullName evidence="1">Uncharacterized protein</fullName>
    </submittedName>
</protein>
<reference evidence="2" key="1">
    <citation type="journal article" date="2024" name="Proc. Natl. Acad. Sci. U.S.A.">
        <title>Extraordinary preservation of gene collinearity over three hundred million years revealed in homosporous lycophytes.</title>
        <authorList>
            <person name="Li C."/>
            <person name="Wickell D."/>
            <person name="Kuo L.Y."/>
            <person name="Chen X."/>
            <person name="Nie B."/>
            <person name="Liao X."/>
            <person name="Peng D."/>
            <person name="Ji J."/>
            <person name="Jenkins J."/>
            <person name="Williams M."/>
            <person name="Shu S."/>
            <person name="Plott C."/>
            <person name="Barry K."/>
            <person name="Rajasekar S."/>
            <person name="Grimwood J."/>
            <person name="Han X."/>
            <person name="Sun S."/>
            <person name="Hou Z."/>
            <person name="He W."/>
            <person name="Dai G."/>
            <person name="Sun C."/>
            <person name="Schmutz J."/>
            <person name="Leebens-Mack J.H."/>
            <person name="Li F.W."/>
            <person name="Wang L."/>
        </authorList>
    </citation>
    <scope>NUCLEOTIDE SEQUENCE [LARGE SCALE GENOMIC DNA]</scope>
    <source>
        <strain evidence="2">cv. PW_Plant_1</strain>
    </source>
</reference>
<evidence type="ECO:0000313" key="1">
    <source>
        <dbReference type="EMBL" id="KAJ7520015.1"/>
    </source>
</evidence>
<comment type="caution">
    <text evidence="1">The sequence shown here is derived from an EMBL/GenBank/DDBJ whole genome shotgun (WGS) entry which is preliminary data.</text>
</comment>
<keyword evidence="2" id="KW-1185">Reference proteome</keyword>
<proteinExistence type="predicted"/>
<gene>
    <name evidence="1" type="ORF">O6H91_20G063700</name>
</gene>
<sequence length="152" mass="17689">MDCSLLLISFLQINYLFYSLKPLALFRFKHGSKRRFESMNRVYAKIFYKSMRRSLVCCCLFIGQRDLDRSMLQCLHQQLISVVCFTLVVLLRTKRKQRHILPRKSETVPQALKKAPDQSCKLFSAVDFRSIIDPPLPSNYADNAIDAPLVEL</sequence>
<evidence type="ECO:0000313" key="2">
    <source>
        <dbReference type="Proteomes" id="UP001162992"/>
    </source>
</evidence>
<dbReference type="Proteomes" id="UP001162992">
    <property type="component" value="Chromosome 20"/>
</dbReference>
<dbReference type="EMBL" id="CM055111">
    <property type="protein sequence ID" value="KAJ7520015.1"/>
    <property type="molecule type" value="Genomic_DNA"/>
</dbReference>